<organism evidence="2">
    <name type="scientific">Anguilla anguilla</name>
    <name type="common">European freshwater eel</name>
    <name type="synonym">Muraena anguilla</name>
    <dbReference type="NCBI Taxonomy" id="7936"/>
    <lineage>
        <taxon>Eukaryota</taxon>
        <taxon>Metazoa</taxon>
        <taxon>Chordata</taxon>
        <taxon>Craniata</taxon>
        <taxon>Vertebrata</taxon>
        <taxon>Euteleostomi</taxon>
        <taxon>Actinopterygii</taxon>
        <taxon>Neopterygii</taxon>
        <taxon>Teleostei</taxon>
        <taxon>Anguilliformes</taxon>
        <taxon>Anguillidae</taxon>
        <taxon>Anguilla</taxon>
    </lineage>
</organism>
<sequence length="53" mass="5864">MTPMEILPTPKPVPTGQKSGSVMVDETDNSPERAVIMKNKHSQKLSRSAWRGN</sequence>
<proteinExistence type="predicted"/>
<accession>A0A0E9TM36</accession>
<dbReference type="AlphaFoldDB" id="A0A0E9TM36"/>
<protein>
    <submittedName>
        <fullName evidence="2">Uncharacterized protein</fullName>
    </submittedName>
</protein>
<dbReference type="EMBL" id="GBXM01053891">
    <property type="protein sequence ID" value="JAH54686.1"/>
    <property type="molecule type" value="Transcribed_RNA"/>
</dbReference>
<feature type="region of interest" description="Disordered" evidence="1">
    <location>
        <begin position="1"/>
        <end position="31"/>
    </location>
</feature>
<reference evidence="2" key="2">
    <citation type="journal article" date="2015" name="Fish Shellfish Immunol.">
        <title>Early steps in the European eel (Anguilla anguilla)-Vibrio vulnificus interaction in the gills: Role of the RtxA13 toxin.</title>
        <authorList>
            <person name="Callol A."/>
            <person name="Pajuelo D."/>
            <person name="Ebbesson L."/>
            <person name="Teles M."/>
            <person name="MacKenzie S."/>
            <person name="Amaro C."/>
        </authorList>
    </citation>
    <scope>NUCLEOTIDE SEQUENCE</scope>
</reference>
<evidence type="ECO:0000256" key="1">
    <source>
        <dbReference type="SAM" id="MobiDB-lite"/>
    </source>
</evidence>
<name>A0A0E9TM36_ANGAN</name>
<reference evidence="2" key="1">
    <citation type="submission" date="2014-11" db="EMBL/GenBank/DDBJ databases">
        <authorList>
            <person name="Amaro Gonzalez C."/>
        </authorList>
    </citation>
    <scope>NUCLEOTIDE SEQUENCE</scope>
</reference>
<evidence type="ECO:0000313" key="2">
    <source>
        <dbReference type="EMBL" id="JAH54686.1"/>
    </source>
</evidence>